<gene>
    <name evidence="1" type="ORF">HF685_10970</name>
</gene>
<dbReference type="RefSeq" id="WP_168819966.1">
    <property type="nucleotide sequence ID" value="NZ_CP051217.1"/>
</dbReference>
<proteinExistence type="predicted"/>
<evidence type="ECO:0000313" key="2">
    <source>
        <dbReference type="Proteomes" id="UP000501600"/>
    </source>
</evidence>
<dbReference type="EMBL" id="CP051217">
    <property type="protein sequence ID" value="QJB69733.1"/>
    <property type="molecule type" value="Genomic_DNA"/>
</dbReference>
<protein>
    <submittedName>
        <fullName evidence="1">Uncharacterized protein</fullName>
    </submittedName>
</protein>
<keyword evidence="2" id="KW-1185">Reference proteome</keyword>
<sequence>MGYSAGKNLTAIDVVTTYPPSSPIGNHGNTFVGFFCGATANGALDNTLVGTQAGLNLTTGMDNCLFGINTMQSLQAASENAAFGHASLRAVVGSGKFGSGPGDFAAGDGHQLSAFGDMAGRFINGGENTEKTGGRCSVYIGARTKSSSNTVYNENVFGFSAEGRGSNTVSYGDANITAHHFNAGSVFAPNLATETTATANLRIDPATGEIKEVGAGSGFMIVQHRVSSGTNGGDTVTASWVTRPTVERFNGITGASVASSQFTLPAGTYKIDGYSLAFRSNRHKARLYNVTDSSALSVGEAAYTANADIGRSNSVLSDILVLTGTKTIELQHYTEVGVAATGLGAATGNSTGDEIYASVTIEKIA</sequence>
<name>A0A6H2DP24_9SPHN</name>
<dbReference type="AlphaFoldDB" id="A0A6H2DP24"/>
<organism evidence="1 2">
    <name type="scientific">Parasphingorhabdus halotolerans</name>
    <dbReference type="NCBI Taxonomy" id="2725558"/>
    <lineage>
        <taxon>Bacteria</taxon>
        <taxon>Pseudomonadati</taxon>
        <taxon>Pseudomonadota</taxon>
        <taxon>Alphaproteobacteria</taxon>
        <taxon>Sphingomonadales</taxon>
        <taxon>Sphingomonadaceae</taxon>
        <taxon>Parasphingorhabdus</taxon>
    </lineage>
</organism>
<evidence type="ECO:0000313" key="1">
    <source>
        <dbReference type="EMBL" id="QJB69733.1"/>
    </source>
</evidence>
<accession>A0A6H2DP24</accession>
<dbReference type="Proteomes" id="UP000501600">
    <property type="component" value="Chromosome"/>
</dbReference>
<reference evidence="1 2" key="1">
    <citation type="submission" date="2020-04" db="EMBL/GenBank/DDBJ databases">
        <title>Genome sequence for Sphingorhabdus sp. strain M1.</title>
        <authorList>
            <person name="Park S.-J."/>
        </authorList>
    </citation>
    <scope>NUCLEOTIDE SEQUENCE [LARGE SCALE GENOMIC DNA]</scope>
    <source>
        <strain evidence="1 2">JK6</strain>
    </source>
</reference>
<dbReference type="KEGG" id="phao:HF685_10970"/>